<evidence type="ECO:0000313" key="3">
    <source>
        <dbReference type="Proteomes" id="UP000631034"/>
    </source>
</evidence>
<keyword evidence="1" id="KW-0732">Signal</keyword>
<sequence length="211" mass="22945">MSLTRRRFLTAGSLVLAGLTASACTPAPRSEPLQTSIALPRTPRLVLRVEALEIREDWQSPRSGANVEYLMPVSPVTALKRWSAERLGVTGERGAIARLIVLDGAVTEKPLSTQSGFSGLFRTEPSERYDGTLDALLEIVDTETHVVAAQASARVTAFRSLSEKASLDDRDGVWMDLVSAMITDFDKAFESAAHTWLERYLVSPGGAGSRR</sequence>
<keyword evidence="3" id="KW-1185">Reference proteome</keyword>
<gene>
    <name evidence="2" type="ORF">IHV25_02530</name>
</gene>
<organism evidence="2 3">
    <name type="scientific">Phaeovibrio sulfidiphilus</name>
    <dbReference type="NCBI Taxonomy" id="1220600"/>
    <lineage>
        <taxon>Bacteria</taxon>
        <taxon>Pseudomonadati</taxon>
        <taxon>Pseudomonadota</taxon>
        <taxon>Alphaproteobacteria</taxon>
        <taxon>Rhodospirillales</taxon>
        <taxon>Rhodospirillaceae</taxon>
        <taxon>Phaeovibrio</taxon>
    </lineage>
</organism>
<feature type="signal peptide" evidence="1">
    <location>
        <begin position="1"/>
        <end position="23"/>
    </location>
</feature>
<dbReference type="Proteomes" id="UP000631034">
    <property type="component" value="Unassembled WGS sequence"/>
</dbReference>
<dbReference type="RefSeq" id="WP_192533382.1">
    <property type="nucleotide sequence ID" value="NZ_JACZHT010000001.1"/>
</dbReference>
<dbReference type="EMBL" id="JACZHT010000001">
    <property type="protein sequence ID" value="MBE1236528.1"/>
    <property type="molecule type" value="Genomic_DNA"/>
</dbReference>
<evidence type="ECO:0008006" key="4">
    <source>
        <dbReference type="Google" id="ProtNLM"/>
    </source>
</evidence>
<accession>A0A8J7CBT6</accession>
<evidence type="ECO:0000313" key="2">
    <source>
        <dbReference type="EMBL" id="MBE1236528.1"/>
    </source>
</evidence>
<evidence type="ECO:0000256" key="1">
    <source>
        <dbReference type="SAM" id="SignalP"/>
    </source>
</evidence>
<dbReference type="PROSITE" id="PS51257">
    <property type="entry name" value="PROKAR_LIPOPROTEIN"/>
    <property type="match status" value="1"/>
</dbReference>
<dbReference type="AlphaFoldDB" id="A0A8J7CBT6"/>
<dbReference type="PROSITE" id="PS51318">
    <property type="entry name" value="TAT"/>
    <property type="match status" value="1"/>
</dbReference>
<dbReference type="InterPro" id="IPR006311">
    <property type="entry name" value="TAT_signal"/>
</dbReference>
<name>A0A8J7CBT6_9PROT</name>
<comment type="caution">
    <text evidence="2">The sequence shown here is derived from an EMBL/GenBank/DDBJ whole genome shotgun (WGS) entry which is preliminary data.</text>
</comment>
<protein>
    <recommendedName>
        <fullName evidence="4">Lipoprotein</fullName>
    </recommendedName>
</protein>
<proteinExistence type="predicted"/>
<reference evidence="2" key="1">
    <citation type="submission" date="2020-10" db="EMBL/GenBank/DDBJ databases">
        <title>Genome sequence of the unusual species of purple photosynthetic bacteria, Phaeovibrio sulfidiphilus DSM 23193, type strain.</title>
        <authorList>
            <person name="Kyndt J.A."/>
            <person name="Meyer T.E."/>
        </authorList>
    </citation>
    <scope>NUCLEOTIDE SEQUENCE</scope>
    <source>
        <strain evidence="2">DSM 23193</strain>
    </source>
</reference>
<feature type="chain" id="PRO_5035154276" description="Lipoprotein" evidence="1">
    <location>
        <begin position="24"/>
        <end position="211"/>
    </location>
</feature>